<evidence type="ECO:0000313" key="2">
    <source>
        <dbReference type="Proteomes" id="UP001345963"/>
    </source>
</evidence>
<proteinExistence type="predicted"/>
<keyword evidence="2" id="KW-1185">Reference proteome</keyword>
<organism evidence="1 2">
    <name type="scientific">Ataeniobius toweri</name>
    <dbReference type="NCBI Taxonomy" id="208326"/>
    <lineage>
        <taxon>Eukaryota</taxon>
        <taxon>Metazoa</taxon>
        <taxon>Chordata</taxon>
        <taxon>Craniata</taxon>
        <taxon>Vertebrata</taxon>
        <taxon>Euteleostomi</taxon>
        <taxon>Actinopterygii</taxon>
        <taxon>Neopterygii</taxon>
        <taxon>Teleostei</taxon>
        <taxon>Neoteleostei</taxon>
        <taxon>Acanthomorphata</taxon>
        <taxon>Ovalentaria</taxon>
        <taxon>Atherinomorphae</taxon>
        <taxon>Cyprinodontiformes</taxon>
        <taxon>Goodeidae</taxon>
        <taxon>Ataeniobius</taxon>
    </lineage>
</organism>
<name>A0ABU7CBR9_9TELE</name>
<comment type="caution">
    <text evidence="1">The sequence shown here is derived from an EMBL/GenBank/DDBJ whole genome shotgun (WGS) entry which is preliminary data.</text>
</comment>
<dbReference type="Proteomes" id="UP001345963">
    <property type="component" value="Unassembled WGS sequence"/>
</dbReference>
<sequence length="102" mass="11606">MVSDVILPDLRQSWAILKLMGCDFIAFYWSRGHGCRPRCVCVAASEGGTTVNASTKQTLIDGNSSRRSSPFRQKLEVCNMRLCMYFFSLLWQQRAASPFKVY</sequence>
<gene>
    <name evidence="1" type="ORF">ATANTOWER_008049</name>
</gene>
<dbReference type="EMBL" id="JAHUTI010088707">
    <property type="protein sequence ID" value="MED6260213.1"/>
    <property type="molecule type" value="Genomic_DNA"/>
</dbReference>
<protein>
    <submittedName>
        <fullName evidence="1">Uncharacterized protein</fullName>
    </submittedName>
</protein>
<reference evidence="1 2" key="1">
    <citation type="submission" date="2021-07" db="EMBL/GenBank/DDBJ databases">
        <authorList>
            <person name="Palmer J.M."/>
        </authorList>
    </citation>
    <scope>NUCLEOTIDE SEQUENCE [LARGE SCALE GENOMIC DNA]</scope>
    <source>
        <strain evidence="1 2">AT_MEX2019</strain>
        <tissue evidence="1">Muscle</tissue>
    </source>
</reference>
<accession>A0ABU7CBR9</accession>
<evidence type="ECO:0000313" key="1">
    <source>
        <dbReference type="EMBL" id="MED6260213.1"/>
    </source>
</evidence>